<gene>
    <name evidence="2" type="ORF">QGM71_15785</name>
</gene>
<dbReference type="InterPro" id="IPR027417">
    <property type="entry name" value="P-loop_NTPase"/>
</dbReference>
<dbReference type="InterPro" id="IPR050625">
    <property type="entry name" value="ParA/MinD_ATPase"/>
</dbReference>
<accession>A0ABU6KI04</accession>
<reference evidence="2 3" key="1">
    <citation type="journal article" date="2024" name="Int. J. Syst. Evol. Microbiol.">
        <title>Virgibacillus tibetensis sp. nov., isolated from salt lake on the Tibetan Plateau of China.</title>
        <authorList>
            <person name="Phurbu D."/>
            <person name="Liu Z.-X."/>
            <person name="Wang R."/>
            <person name="Zheng Y.-Y."/>
            <person name="Liu H.-C."/>
            <person name="Zhou Y.-G."/>
            <person name="Yu Y.-J."/>
            <person name="Li A.-H."/>
        </authorList>
    </citation>
    <scope>NUCLEOTIDE SEQUENCE [LARGE SCALE GENOMIC DNA]</scope>
    <source>
        <strain evidence="2 3">C22-A2</strain>
    </source>
</reference>
<name>A0ABU6KI04_9BACI</name>
<comment type="caution">
    <text evidence="2">The sequence shown here is derived from an EMBL/GenBank/DDBJ whole genome shotgun (WGS) entry which is preliminary data.</text>
</comment>
<dbReference type="Proteomes" id="UP001335737">
    <property type="component" value="Unassembled WGS sequence"/>
</dbReference>
<protein>
    <submittedName>
        <fullName evidence="2">AAA family ATPase</fullName>
    </submittedName>
</protein>
<dbReference type="Gene3D" id="3.40.50.300">
    <property type="entry name" value="P-loop containing nucleotide triphosphate hydrolases"/>
    <property type="match status" value="1"/>
</dbReference>
<dbReference type="Pfam" id="PF13614">
    <property type="entry name" value="AAA_31"/>
    <property type="match status" value="1"/>
</dbReference>
<keyword evidence="3" id="KW-1185">Reference proteome</keyword>
<dbReference type="PANTHER" id="PTHR43384:SF13">
    <property type="entry name" value="SLR0110 PROTEIN"/>
    <property type="match status" value="1"/>
</dbReference>
<evidence type="ECO:0000259" key="1">
    <source>
        <dbReference type="Pfam" id="PF13614"/>
    </source>
</evidence>
<dbReference type="InterPro" id="IPR025669">
    <property type="entry name" value="AAA_dom"/>
</dbReference>
<dbReference type="SUPFAM" id="SSF52540">
    <property type="entry name" value="P-loop containing nucleoside triphosphate hydrolases"/>
    <property type="match status" value="1"/>
</dbReference>
<proteinExistence type="predicted"/>
<sequence length="377" mass="43041">MNKINDLYIIGNNDELITTIKEQITGEFQLHFVEAYELKKHDAQLILILNSEDNSAVDDAQLVLSEFPNAYIICVNTGEDFTVLRGLIRLGISDYYVFPGEEILFKERLYALAKKASSLMDRTSETDTFKRGGGKVFAFYSGSGGTGKSLISTAFSQTIKLESTANVLYIDLNFQYGGAETFLGLDSSRSIIDLIPVIDELNEHHIRNVAEIEKNSNLHVLVSPRDAEMAEKITEDVILRLLRASKRSYDFIIVDLPVWMDERVFAALEEAHRIYYVMNIDTVAIRVLKNVERLFQRLGIITKDRLELVMNFKGKDKELTKKDMERFVEYTIAAEIRRDKGVQNFINQGEPLRKVAKEKKLSPLAKDVNKWVHSMLK</sequence>
<evidence type="ECO:0000313" key="3">
    <source>
        <dbReference type="Proteomes" id="UP001335737"/>
    </source>
</evidence>
<evidence type="ECO:0000313" key="2">
    <source>
        <dbReference type="EMBL" id="MEC5424948.1"/>
    </source>
</evidence>
<dbReference type="PANTHER" id="PTHR43384">
    <property type="entry name" value="SEPTUM SITE-DETERMINING PROTEIN MIND HOMOLOG, CHLOROPLASTIC-RELATED"/>
    <property type="match status" value="1"/>
</dbReference>
<organism evidence="2 3">
    <name type="scientific">Virgibacillus tibetensis</name>
    <dbReference type="NCBI Taxonomy" id="3042313"/>
    <lineage>
        <taxon>Bacteria</taxon>
        <taxon>Bacillati</taxon>
        <taxon>Bacillota</taxon>
        <taxon>Bacilli</taxon>
        <taxon>Bacillales</taxon>
        <taxon>Bacillaceae</taxon>
        <taxon>Virgibacillus</taxon>
    </lineage>
</organism>
<dbReference type="EMBL" id="JARZFX010000009">
    <property type="protein sequence ID" value="MEC5424948.1"/>
    <property type="molecule type" value="Genomic_DNA"/>
</dbReference>
<dbReference type="RefSeq" id="WP_327608505.1">
    <property type="nucleotide sequence ID" value="NZ_JARZFX010000009.1"/>
</dbReference>
<feature type="domain" description="AAA" evidence="1">
    <location>
        <begin position="135"/>
        <end position="294"/>
    </location>
</feature>